<gene>
    <name evidence="2" type="ORF">DFP89_1314</name>
</gene>
<feature type="domain" description="Oxidoreductase molybdopterin-binding" evidence="1">
    <location>
        <begin position="29"/>
        <end position="174"/>
    </location>
</feature>
<dbReference type="Proteomes" id="UP000253345">
    <property type="component" value="Unassembled WGS sequence"/>
</dbReference>
<dbReference type="PANTHER" id="PTHR43032:SF4">
    <property type="entry name" value="OXIDOREDUCTASE MOLYBDOPTERIN-BINDING DOMAIN-CONTAINING PROTEIN"/>
    <property type="match status" value="1"/>
</dbReference>
<dbReference type="EMBL" id="QPJL01000031">
    <property type="protein sequence ID" value="RCW78789.1"/>
    <property type="molecule type" value="Genomic_DNA"/>
</dbReference>
<dbReference type="InterPro" id="IPR000572">
    <property type="entry name" value="OxRdtase_Mopterin-bd_dom"/>
</dbReference>
<dbReference type="Gene3D" id="3.90.420.10">
    <property type="entry name" value="Oxidoreductase, molybdopterin-binding domain"/>
    <property type="match status" value="1"/>
</dbReference>
<organism evidence="2 3">
    <name type="scientific">Paracoccus lutimaris</name>
    <dbReference type="NCBI Taxonomy" id="1490030"/>
    <lineage>
        <taxon>Bacteria</taxon>
        <taxon>Pseudomonadati</taxon>
        <taxon>Pseudomonadota</taxon>
        <taxon>Alphaproteobacteria</taxon>
        <taxon>Rhodobacterales</taxon>
        <taxon>Paracoccaceae</taxon>
        <taxon>Paracoccus</taxon>
    </lineage>
</organism>
<dbReference type="RefSeq" id="WP_081791465.1">
    <property type="nucleotide sequence ID" value="NZ_QPJL01000031.1"/>
</dbReference>
<comment type="caution">
    <text evidence="2">The sequence shown here is derived from an EMBL/GenBank/DDBJ whole genome shotgun (WGS) entry which is preliminary data.</text>
</comment>
<keyword evidence="3" id="KW-1185">Reference proteome</keyword>
<reference evidence="2 3" key="1">
    <citation type="submission" date="2018-07" db="EMBL/GenBank/DDBJ databases">
        <title>Genomic Encyclopedia of Type Strains, Phase III (KMG-III): the genomes of soil and plant-associated and newly described type strains.</title>
        <authorList>
            <person name="Whitman W."/>
        </authorList>
    </citation>
    <scope>NUCLEOTIDE SEQUENCE [LARGE SCALE GENOMIC DNA]</scope>
    <source>
        <strain evidence="2 3">CECT 8525</strain>
    </source>
</reference>
<evidence type="ECO:0000313" key="2">
    <source>
        <dbReference type="EMBL" id="RCW78789.1"/>
    </source>
</evidence>
<dbReference type="InterPro" id="IPR036374">
    <property type="entry name" value="OxRdtase_Mopterin-bd_sf"/>
</dbReference>
<name>A0A368YGL7_9RHOB</name>
<proteinExistence type="predicted"/>
<dbReference type="SUPFAM" id="SSF56524">
    <property type="entry name" value="Oxidoreductase molybdopterin-binding domain"/>
    <property type="match status" value="1"/>
</dbReference>
<accession>A0A368YGL7</accession>
<sequence>MSTLRPDGRPRIPPNQVVTQKFPVMTAGTPKTADKETWSLTLDGDVEQAITLDWAGFQALPQREFSADLHCVTRWSKLGTLWRGVAVSVLADLVRPVADPVYVQARADGNYTANLRLVDMLSDKAFVATEFDGKPLSVEHGGPARLVVPDLYLWKSAKWLRGLHFSPYDYKGFWEKLGYHNYGDPWKEQRYRG</sequence>
<protein>
    <submittedName>
        <fullName evidence="2">DMSO/TMAO reductase YedYZ molybdopterin-dependent catalytic subunit</fullName>
    </submittedName>
</protein>
<dbReference type="Pfam" id="PF00174">
    <property type="entry name" value="Oxidored_molyb"/>
    <property type="match status" value="1"/>
</dbReference>
<evidence type="ECO:0000313" key="3">
    <source>
        <dbReference type="Proteomes" id="UP000253345"/>
    </source>
</evidence>
<dbReference type="PANTHER" id="PTHR43032">
    <property type="entry name" value="PROTEIN-METHIONINE-SULFOXIDE REDUCTASE"/>
    <property type="match status" value="1"/>
</dbReference>
<dbReference type="AlphaFoldDB" id="A0A368YGL7"/>
<dbReference type="OrthoDB" id="9778777at2"/>
<evidence type="ECO:0000259" key="1">
    <source>
        <dbReference type="Pfam" id="PF00174"/>
    </source>
</evidence>